<name>A0A084ELZ6_MYCCA</name>
<dbReference type="InterPro" id="IPR027417">
    <property type="entry name" value="P-loop_NTPase"/>
</dbReference>
<organism evidence="8 9">
    <name type="scientific">Mycoplasma capricolum subsp. capricolum 14232</name>
    <dbReference type="NCBI Taxonomy" id="1188238"/>
    <lineage>
        <taxon>Bacteria</taxon>
        <taxon>Bacillati</taxon>
        <taxon>Mycoplasmatota</taxon>
        <taxon>Mollicutes</taxon>
        <taxon>Mycoplasmataceae</taxon>
        <taxon>Mycoplasma</taxon>
    </lineage>
</organism>
<keyword evidence="4 6" id="KW-0175">Coiled coil</keyword>
<reference evidence="8 9" key="1">
    <citation type="submission" date="2014-02" db="EMBL/GenBank/DDBJ databases">
        <title>Genome sequence of Mycoplasma capricolum subsp. capricolum strain 14232.</title>
        <authorList>
            <person name="Sirand-Pugnet P."/>
            <person name="Breton M."/>
            <person name="Dordet-Frisoni E."/>
            <person name="Baranowski E."/>
            <person name="Barre A."/>
            <person name="Couture C."/>
            <person name="Dupuy V."/>
            <person name="Gaurivaud P."/>
            <person name="Jacob D."/>
            <person name="Lemaitre C."/>
            <person name="Manso-Silvan L."/>
            <person name="Nikolski M."/>
            <person name="Nouvel L.-X."/>
            <person name="Poumarat F."/>
            <person name="Tardy F."/>
            <person name="Thebault P."/>
            <person name="Theil S."/>
            <person name="Citti C."/>
            <person name="Thiaucourt F."/>
            <person name="Blanchard A."/>
        </authorList>
    </citation>
    <scope>NUCLEOTIDE SEQUENCE [LARGE SCALE GENOMIC DNA]</scope>
    <source>
        <strain evidence="8 9">14232</strain>
    </source>
</reference>
<feature type="coiled-coil region" evidence="6">
    <location>
        <begin position="579"/>
        <end position="648"/>
    </location>
</feature>
<dbReference type="SMART" id="SM00968">
    <property type="entry name" value="SMC_hinge"/>
    <property type="match status" value="1"/>
</dbReference>
<dbReference type="InterPro" id="IPR003395">
    <property type="entry name" value="RecF/RecN/SMC_N"/>
</dbReference>
<evidence type="ECO:0000259" key="7">
    <source>
        <dbReference type="SMART" id="SM00968"/>
    </source>
</evidence>
<evidence type="ECO:0000256" key="5">
    <source>
        <dbReference type="ARBA" id="ARBA00023125"/>
    </source>
</evidence>
<feature type="domain" description="SMC hinge" evidence="7">
    <location>
        <begin position="420"/>
        <end position="540"/>
    </location>
</feature>
<dbReference type="Gene3D" id="1.20.1060.20">
    <property type="match status" value="1"/>
</dbReference>
<comment type="subunit">
    <text evidence="6">Homodimer.</text>
</comment>
<dbReference type="Pfam" id="PF06470">
    <property type="entry name" value="SMC_hinge"/>
    <property type="match status" value="1"/>
</dbReference>
<dbReference type="InterPro" id="IPR010935">
    <property type="entry name" value="SMC_hinge"/>
</dbReference>
<dbReference type="GO" id="GO:0003677">
    <property type="term" value="F:DNA binding"/>
    <property type="evidence" value="ECO:0007669"/>
    <property type="project" value="UniProtKB-UniRule"/>
</dbReference>
<keyword evidence="5 6" id="KW-0238">DNA-binding</keyword>
<dbReference type="HAMAP" id="MF_01894">
    <property type="entry name" value="Smc_prok"/>
    <property type="match status" value="1"/>
</dbReference>
<feature type="binding site" evidence="6">
    <location>
        <begin position="33"/>
        <end position="40"/>
    </location>
    <ligand>
        <name>ATP</name>
        <dbReference type="ChEBI" id="CHEBI:30616"/>
    </ligand>
</feature>
<proteinExistence type="inferred from homology"/>
<accession>A0A084ELZ6</accession>
<dbReference type="InterPro" id="IPR024704">
    <property type="entry name" value="SMC"/>
</dbReference>
<dbReference type="GO" id="GO:0005524">
    <property type="term" value="F:ATP binding"/>
    <property type="evidence" value="ECO:0007669"/>
    <property type="project" value="UniProtKB-UniRule"/>
</dbReference>
<protein>
    <recommendedName>
        <fullName evidence="6">Chromosome partition protein Smc</fullName>
    </recommendedName>
</protein>
<evidence type="ECO:0000313" key="8">
    <source>
        <dbReference type="EMBL" id="KEZ18988.1"/>
    </source>
</evidence>
<evidence type="ECO:0000256" key="3">
    <source>
        <dbReference type="ARBA" id="ARBA00022840"/>
    </source>
</evidence>
<dbReference type="SUPFAM" id="SSF75553">
    <property type="entry name" value="Smc hinge domain"/>
    <property type="match status" value="1"/>
</dbReference>
<evidence type="ECO:0000256" key="6">
    <source>
        <dbReference type="HAMAP-Rule" id="MF_01894"/>
    </source>
</evidence>
<gene>
    <name evidence="6 8" type="primary">smc</name>
    <name evidence="8" type="ORF">MCAPa_4770</name>
</gene>
<dbReference type="Pfam" id="PF02463">
    <property type="entry name" value="SMC_N"/>
    <property type="match status" value="1"/>
</dbReference>
<evidence type="ECO:0000313" key="9">
    <source>
        <dbReference type="Proteomes" id="UP000028533"/>
    </source>
</evidence>
<dbReference type="InterPro" id="IPR036277">
    <property type="entry name" value="SMC_hinge_sf"/>
</dbReference>
<keyword evidence="1 6" id="KW-0963">Cytoplasm</keyword>
<dbReference type="Gene3D" id="3.30.70.1620">
    <property type="match status" value="1"/>
</dbReference>
<dbReference type="GO" id="GO:0005737">
    <property type="term" value="C:cytoplasm"/>
    <property type="evidence" value="ECO:0007669"/>
    <property type="project" value="UniProtKB-SubCell"/>
</dbReference>
<dbReference type="Gene3D" id="3.40.50.300">
    <property type="entry name" value="P-loop containing nucleotide triphosphate hydrolases"/>
    <property type="match status" value="2"/>
</dbReference>
<dbReference type="EMBL" id="JFDO01000017">
    <property type="protein sequence ID" value="KEZ18988.1"/>
    <property type="molecule type" value="Genomic_DNA"/>
</dbReference>
<evidence type="ECO:0000256" key="4">
    <source>
        <dbReference type="ARBA" id="ARBA00023054"/>
    </source>
</evidence>
<keyword evidence="2 6" id="KW-0547">Nucleotide-binding</keyword>
<dbReference type="GO" id="GO:0007059">
    <property type="term" value="P:chromosome segregation"/>
    <property type="evidence" value="ECO:0007669"/>
    <property type="project" value="UniProtKB-UniRule"/>
</dbReference>
<dbReference type="GO" id="GO:0007062">
    <property type="term" value="P:sister chromatid cohesion"/>
    <property type="evidence" value="ECO:0007669"/>
    <property type="project" value="InterPro"/>
</dbReference>
<comment type="similarity">
    <text evidence="6">Belongs to the SMC family.</text>
</comment>
<dbReference type="PANTHER" id="PTHR43977">
    <property type="entry name" value="STRUCTURAL MAINTENANCE OF CHROMOSOMES PROTEIN 3"/>
    <property type="match status" value="1"/>
</dbReference>
<dbReference type="GO" id="GO:0005694">
    <property type="term" value="C:chromosome"/>
    <property type="evidence" value="ECO:0007669"/>
    <property type="project" value="InterPro"/>
</dbReference>
<feature type="coiled-coil region" evidence="6">
    <location>
        <begin position="170"/>
        <end position="369"/>
    </location>
</feature>
<dbReference type="InterPro" id="IPR011890">
    <property type="entry name" value="SMC_prok"/>
</dbReference>
<dbReference type="SUPFAM" id="SSF52540">
    <property type="entry name" value="P-loop containing nucleoside triphosphate hydrolases"/>
    <property type="match status" value="1"/>
</dbReference>
<dbReference type="CDD" id="cd03278">
    <property type="entry name" value="ABC_SMC_barmotin"/>
    <property type="match status" value="1"/>
</dbReference>
<comment type="function">
    <text evidence="6">Required for chromosome condensation and partitioning.</text>
</comment>
<dbReference type="GO" id="GO:0006260">
    <property type="term" value="P:DNA replication"/>
    <property type="evidence" value="ECO:0007669"/>
    <property type="project" value="UniProtKB-UniRule"/>
</dbReference>
<keyword evidence="3 6" id="KW-0067">ATP-binding</keyword>
<comment type="caution">
    <text evidence="8">The sequence shown here is derived from an EMBL/GenBank/DDBJ whole genome shotgun (WGS) entry which is preliminary data.</text>
</comment>
<dbReference type="GO" id="GO:0030261">
    <property type="term" value="P:chromosome condensation"/>
    <property type="evidence" value="ECO:0007669"/>
    <property type="project" value="InterPro"/>
</dbReference>
<evidence type="ECO:0000256" key="2">
    <source>
        <dbReference type="ARBA" id="ARBA00022741"/>
    </source>
</evidence>
<dbReference type="Gene3D" id="6.10.140.1720">
    <property type="match status" value="1"/>
</dbReference>
<sequence>MLFLKQIRASGFKSFADLTVMDFNYGMTGVVGPNGSGKSNITDAIRWTLGEQSTKTLRGSKMDDIVFSGNNEKKAADVAEVTLVFNNIHENFSSIKSDIVEITRKFDKNTRESEFYINSNKCKLKDVQSIALEAGLTRSSIAIISQGTVANFTESKPETKREIFDDAAGVSKYKKRKKETLSKLEKATENLTRLEDIAREISRRLPNLERQSKKALEYQEKVNELKNIELYILTKDLRVLSNRIEELRVEKIEYETQIKKLTNEINMSQDEVNLIIDKDAEDNQKLSELNAKFNSLVQKIANLKVRKQKAELKEQENLNTKDQDEYRATLVKKQFDEKQISIKSEKDKITKAEDSLLELKEKYDYYTNKYNEIYKEIETIRTAISRINIQIEAIEHRKKTALNSYQDAISAILNNQKQISGVVGVLKTLINVKEEYQIAISVTASGHMNSLVMKTDQDVKKAIEFLKKNTNLGRVTFLPLNTLTPNLINPVQKQLLEKSEGFVGFANELVEYSNDISKAVEYALANIIVVQTYDDAINLAKNTNFRFNIVSLDGQRILPHGAIIGGSTKNANIFAKQNSLNQDNNLDELKNKVDALEKKELTKTKELTEYKTANDNLRDQINDLNGIIRNAKNNLFNWTENLKELSDEHKSLTGKDLFTGIFSRNEESESITLSRQISELEIQRDEVQIEINSISFKRTQSMEKQKEMNSANSLKRNELDELKTHAGSINTEYNVLLQRRITIIDRLSNGYQITEETALTMDVPEIKDEQVARERIIELTTYIQNIGNINMDAIEEYKTEKERFDYYDQQIKDIYDAKEKLESIILDIDIAMESQFKQIIEDVNKALPDVFSKMFGGGYAELIYTDPDNILETGIDIKIFPPGKKITNLNLLSGGEKSLVALSVLFAILKARPLPLVILDEAEAPLDPVNVERFARYVRHFSDNTQFIIVTHREGTMTQCDSLFGVTMQTKGITKIINVKLVEAKNLH</sequence>
<comment type="subcellular location">
    <subcellularLocation>
        <location evidence="6">Cytoplasm</location>
    </subcellularLocation>
</comment>
<dbReference type="AlphaFoldDB" id="A0A084ELZ6"/>
<dbReference type="Proteomes" id="UP000028533">
    <property type="component" value="Unassembled WGS sequence"/>
</dbReference>
<dbReference type="GO" id="GO:0016887">
    <property type="term" value="F:ATP hydrolysis activity"/>
    <property type="evidence" value="ECO:0007669"/>
    <property type="project" value="InterPro"/>
</dbReference>
<evidence type="ECO:0000256" key="1">
    <source>
        <dbReference type="ARBA" id="ARBA00022490"/>
    </source>
</evidence>
<dbReference type="PIRSF" id="PIRSF005719">
    <property type="entry name" value="SMC"/>
    <property type="match status" value="1"/>
</dbReference>
<comment type="domain">
    <text evidence="6">Contains large globular domains required for ATP hydrolysis at each terminus and a third globular domain forming a flexible hinge near the middle of the molecule. These domains are separated by coiled-coil structures.</text>
</comment>
<dbReference type="RefSeq" id="WP_036431892.1">
    <property type="nucleotide sequence ID" value="NZ_JFDO01000017.1"/>
</dbReference>